<name>A0AAD7A050_9AGAR</name>
<dbReference type="EMBL" id="JARIHO010000021">
    <property type="protein sequence ID" value="KAJ7346235.1"/>
    <property type="molecule type" value="Genomic_DNA"/>
</dbReference>
<dbReference type="Proteomes" id="UP001218218">
    <property type="component" value="Unassembled WGS sequence"/>
</dbReference>
<dbReference type="AlphaFoldDB" id="A0AAD7A050"/>
<accession>A0AAD7A050</accession>
<comment type="caution">
    <text evidence="1">The sequence shown here is derived from an EMBL/GenBank/DDBJ whole genome shotgun (WGS) entry which is preliminary data.</text>
</comment>
<evidence type="ECO:0000313" key="1">
    <source>
        <dbReference type="EMBL" id="KAJ7346235.1"/>
    </source>
</evidence>
<keyword evidence="2" id="KW-1185">Reference proteome</keyword>
<evidence type="ECO:0000313" key="2">
    <source>
        <dbReference type="Proteomes" id="UP001218218"/>
    </source>
</evidence>
<proteinExistence type="predicted"/>
<protein>
    <submittedName>
        <fullName evidence="1">Uncharacterized protein</fullName>
    </submittedName>
</protein>
<organism evidence="1 2">
    <name type="scientific">Mycena albidolilacea</name>
    <dbReference type="NCBI Taxonomy" id="1033008"/>
    <lineage>
        <taxon>Eukaryota</taxon>
        <taxon>Fungi</taxon>
        <taxon>Dikarya</taxon>
        <taxon>Basidiomycota</taxon>
        <taxon>Agaricomycotina</taxon>
        <taxon>Agaricomycetes</taxon>
        <taxon>Agaricomycetidae</taxon>
        <taxon>Agaricales</taxon>
        <taxon>Marasmiineae</taxon>
        <taxon>Mycenaceae</taxon>
        <taxon>Mycena</taxon>
    </lineage>
</organism>
<sequence>MRAPVHARLLPFVHANSVCPRLQYRVPPGLPPLSGPVHLPRPPPTTTYDVPTRLLVLYTTLSALASQFRHSRLEIATVDGDALHAKRKHMTNGSSLSLTTTPAPSSPAARPWIECAAASWLSRMTPKRPREVEIGRLSYCLHSTTSATFRCRLQWDRFAVSSSLFFSHRPPLFPSPPPSCALTLTSTLALAFTSSLAANLVTIGSSLFLARYSATAFIRSRWCTWLAWLALYRRVPPANSTSLTWDNRSCASVIATHFRVYSWVPNPVASPSSSSIPSSLLS</sequence>
<gene>
    <name evidence="1" type="ORF">DFH08DRAFT_961676</name>
</gene>
<reference evidence="1" key="1">
    <citation type="submission" date="2023-03" db="EMBL/GenBank/DDBJ databases">
        <title>Massive genome expansion in bonnet fungi (Mycena s.s.) driven by repeated elements and novel gene families across ecological guilds.</title>
        <authorList>
            <consortium name="Lawrence Berkeley National Laboratory"/>
            <person name="Harder C.B."/>
            <person name="Miyauchi S."/>
            <person name="Viragh M."/>
            <person name="Kuo A."/>
            <person name="Thoen E."/>
            <person name="Andreopoulos B."/>
            <person name="Lu D."/>
            <person name="Skrede I."/>
            <person name="Drula E."/>
            <person name="Henrissat B."/>
            <person name="Morin E."/>
            <person name="Kohler A."/>
            <person name="Barry K."/>
            <person name="LaButti K."/>
            <person name="Morin E."/>
            <person name="Salamov A."/>
            <person name="Lipzen A."/>
            <person name="Mereny Z."/>
            <person name="Hegedus B."/>
            <person name="Baldrian P."/>
            <person name="Stursova M."/>
            <person name="Weitz H."/>
            <person name="Taylor A."/>
            <person name="Grigoriev I.V."/>
            <person name="Nagy L.G."/>
            <person name="Martin F."/>
            <person name="Kauserud H."/>
        </authorList>
    </citation>
    <scope>NUCLEOTIDE SEQUENCE</scope>
    <source>
        <strain evidence="1">CBHHK002</strain>
    </source>
</reference>